<dbReference type="GO" id="GO:0004519">
    <property type="term" value="F:endonuclease activity"/>
    <property type="evidence" value="ECO:0007669"/>
    <property type="project" value="UniProtKB-KW"/>
</dbReference>
<comment type="caution">
    <text evidence="1">The sequence shown here is derived from an EMBL/GenBank/DDBJ whole genome shotgun (WGS) entry which is preliminary data.</text>
</comment>
<proteinExistence type="predicted"/>
<evidence type="ECO:0000313" key="1">
    <source>
        <dbReference type="EMBL" id="MBP1889798.1"/>
    </source>
</evidence>
<reference evidence="1 2" key="1">
    <citation type="submission" date="2021-03" db="EMBL/GenBank/DDBJ databases">
        <title>Genomic Encyclopedia of Type Strains, Phase IV (KMG-IV): sequencing the most valuable type-strain genomes for metagenomic binning, comparative biology and taxonomic classification.</title>
        <authorList>
            <person name="Goeker M."/>
        </authorList>
    </citation>
    <scope>NUCLEOTIDE SEQUENCE [LARGE SCALE GENOMIC DNA]</scope>
    <source>
        <strain evidence="1 2">DSM 3984</strain>
    </source>
</reference>
<accession>A0ABS4F0M1</accession>
<name>A0ABS4F0M1_9CLOT</name>
<organism evidence="1 2">
    <name type="scientific">Clostridium moniliforme</name>
    <dbReference type="NCBI Taxonomy" id="39489"/>
    <lineage>
        <taxon>Bacteria</taxon>
        <taxon>Bacillati</taxon>
        <taxon>Bacillota</taxon>
        <taxon>Clostridia</taxon>
        <taxon>Eubacteriales</taxon>
        <taxon>Clostridiaceae</taxon>
        <taxon>Clostridium</taxon>
    </lineage>
</organism>
<keyword evidence="1" id="KW-0378">Hydrolase</keyword>
<protein>
    <submittedName>
        <fullName evidence="1">5-methylcytosine-specific restriction endonuclease McrA</fullName>
    </submittedName>
</protein>
<keyword evidence="1" id="KW-0540">Nuclease</keyword>
<evidence type="ECO:0000313" key="2">
    <source>
        <dbReference type="Proteomes" id="UP000783390"/>
    </source>
</evidence>
<dbReference type="EMBL" id="JAGGJZ010000003">
    <property type="protein sequence ID" value="MBP1889798.1"/>
    <property type="molecule type" value="Genomic_DNA"/>
</dbReference>
<keyword evidence="1" id="KW-0255">Endonuclease</keyword>
<dbReference type="Proteomes" id="UP000783390">
    <property type="component" value="Unassembled WGS sequence"/>
</dbReference>
<sequence>MHNEEQKKFQKFYSSKQWKCIRELAINDTLGIDIINYYKFNRITAGKIVHHIVELNEDYSKRLNRDNLIYLTESNHKFVHKEYCKGNKANMQELLLSLKLKFMEEFNL</sequence>
<keyword evidence="2" id="KW-1185">Reference proteome</keyword>
<gene>
    <name evidence="1" type="ORF">J2Z53_001381</name>
</gene>